<dbReference type="AlphaFoldDB" id="A0A1H9Y1Y5"/>
<evidence type="ECO:0000256" key="1">
    <source>
        <dbReference type="ARBA" id="ARBA00010577"/>
    </source>
</evidence>
<evidence type="ECO:0000313" key="6">
    <source>
        <dbReference type="Proteomes" id="UP000199800"/>
    </source>
</evidence>
<comment type="function">
    <text evidence="3">Required for flagellar hook formation. May act as a scaffolding protein.</text>
</comment>
<keyword evidence="5" id="KW-0969">Cilium</keyword>
<keyword evidence="2 3" id="KW-1005">Bacterial flagellum biogenesis</keyword>
<dbReference type="Pfam" id="PF03963">
    <property type="entry name" value="FlgD"/>
    <property type="match status" value="1"/>
</dbReference>
<dbReference type="Gene3D" id="2.60.40.10">
    <property type="entry name" value="Immunoglobulins"/>
    <property type="match status" value="1"/>
</dbReference>
<gene>
    <name evidence="5" type="ORF">SAMN04487772_10181</name>
</gene>
<accession>A0A1H9Y1Y5</accession>
<name>A0A1H9Y1Y5_9FIRM</name>
<sequence length="266" mass="28875">MGANLSAPVKDGVVQQYTSDVMKKKETRGTSALGKDAFLQLLCTQMQYQDPLNPASDTEFISQLASFSSLEQMQNLNNSFAQTQAFTMIGQEVQVKADNKEGFIQGVVDYVTVSEGKANFSIDGVLYPSDKLISVISPLYSAKQNAPSVPEQKFEFNHEKPSDLNIKMDLGKDTGAASSFAVVLNGKAVDKSMMGFDAESNTVTISKDALKDLQDGSYKIMIVFNDQLETSVTDKVSVTVSGKPKTDEGSETADTEKKEDAVTDKE</sequence>
<evidence type="ECO:0000256" key="3">
    <source>
        <dbReference type="RuleBase" id="RU362076"/>
    </source>
</evidence>
<keyword evidence="5" id="KW-0966">Cell projection</keyword>
<dbReference type="RefSeq" id="WP_092474839.1">
    <property type="nucleotide sequence ID" value="NZ_FOHN01000001.1"/>
</dbReference>
<dbReference type="GO" id="GO:0044781">
    <property type="term" value="P:bacterial-type flagellum organization"/>
    <property type="evidence" value="ECO:0007669"/>
    <property type="project" value="UniProtKB-UniRule"/>
</dbReference>
<feature type="region of interest" description="Disordered" evidence="4">
    <location>
        <begin position="234"/>
        <end position="266"/>
    </location>
</feature>
<dbReference type="STRING" id="29364.SAMN04487772_10181"/>
<dbReference type="InterPro" id="IPR013783">
    <property type="entry name" value="Ig-like_fold"/>
</dbReference>
<dbReference type="EMBL" id="FOHN01000001">
    <property type="protein sequence ID" value="SES62788.1"/>
    <property type="molecule type" value="Genomic_DNA"/>
</dbReference>
<reference evidence="5 6" key="1">
    <citation type="submission" date="2016-10" db="EMBL/GenBank/DDBJ databases">
        <authorList>
            <person name="de Groot N.N."/>
        </authorList>
    </citation>
    <scope>NUCLEOTIDE SEQUENCE [LARGE SCALE GENOMIC DNA]</scope>
    <source>
        <strain evidence="5 6">DSM 1801</strain>
    </source>
</reference>
<dbReference type="InterPro" id="IPR005648">
    <property type="entry name" value="FlgD"/>
</dbReference>
<organism evidence="5 6">
    <name type="scientific">[Clostridium] polysaccharolyticum</name>
    <dbReference type="NCBI Taxonomy" id="29364"/>
    <lineage>
        <taxon>Bacteria</taxon>
        <taxon>Bacillati</taxon>
        <taxon>Bacillota</taxon>
        <taxon>Clostridia</taxon>
        <taxon>Lachnospirales</taxon>
        <taxon>Lachnospiraceae</taxon>
    </lineage>
</organism>
<comment type="similarity">
    <text evidence="1 3">Belongs to the FlgD family.</text>
</comment>
<evidence type="ECO:0000256" key="2">
    <source>
        <dbReference type="ARBA" id="ARBA00022795"/>
    </source>
</evidence>
<dbReference type="Proteomes" id="UP000199800">
    <property type="component" value="Unassembled WGS sequence"/>
</dbReference>
<feature type="compositionally biased region" description="Basic and acidic residues" evidence="4">
    <location>
        <begin position="244"/>
        <end position="266"/>
    </location>
</feature>
<proteinExistence type="inferred from homology"/>
<evidence type="ECO:0000313" key="5">
    <source>
        <dbReference type="EMBL" id="SES62788.1"/>
    </source>
</evidence>
<evidence type="ECO:0000256" key="4">
    <source>
        <dbReference type="SAM" id="MobiDB-lite"/>
    </source>
</evidence>
<protein>
    <recommendedName>
        <fullName evidence="3">Basal-body rod modification protein FlgD</fullName>
    </recommendedName>
</protein>
<keyword evidence="6" id="KW-1185">Reference proteome</keyword>
<dbReference type="OrthoDB" id="280334at2"/>
<keyword evidence="5" id="KW-0282">Flagellum</keyword>